<keyword evidence="1" id="KW-0732">Signal</keyword>
<comment type="caution">
    <text evidence="3">The sequence shown here is derived from an EMBL/GenBank/DDBJ whole genome shotgun (WGS) entry which is preliminary data.</text>
</comment>
<accession>A0A8G1UBT2</accession>
<evidence type="ECO:0000313" key="4">
    <source>
        <dbReference type="Proteomes" id="UP000266906"/>
    </source>
</evidence>
<organism evidence="3 4">
    <name type="scientific">Kitasatospora cineracea</name>
    <dbReference type="NCBI Taxonomy" id="88074"/>
    <lineage>
        <taxon>Bacteria</taxon>
        <taxon>Bacillati</taxon>
        <taxon>Actinomycetota</taxon>
        <taxon>Actinomycetes</taxon>
        <taxon>Kitasatosporales</taxon>
        <taxon>Streptomycetaceae</taxon>
        <taxon>Kitasatospora</taxon>
    </lineage>
</organism>
<accession>A0A3N4RP47</accession>
<sequence length="130" mass="13432">MFQQLRPPTIPAPRRPLRAVLALAAACTLALAAADPAGAVIDGGHDGQIFLAVSHDGGILHDATVSTDGHFAIDRFSIEGPGLNGVPDHSGRSGVWRFDLIGHTVSSGSVVCGQGYLNGRSLGRPCVTVR</sequence>
<evidence type="ECO:0000313" key="5">
    <source>
        <dbReference type="Proteomes" id="UP000267408"/>
    </source>
</evidence>
<dbReference type="EMBL" id="RKQG01000002">
    <property type="protein sequence ID" value="RPE28720.1"/>
    <property type="molecule type" value="Genomic_DNA"/>
</dbReference>
<evidence type="ECO:0000256" key="1">
    <source>
        <dbReference type="SAM" id="SignalP"/>
    </source>
</evidence>
<protein>
    <submittedName>
        <fullName evidence="3">Uncharacterized protein</fullName>
    </submittedName>
</protein>
<dbReference type="Proteomes" id="UP000266906">
    <property type="component" value="Unassembled WGS sequence"/>
</dbReference>
<dbReference type="RefSeq" id="WP_123562052.1">
    <property type="nucleotide sequence ID" value="NZ_RJVJ01000002.1"/>
</dbReference>
<evidence type="ECO:0000313" key="2">
    <source>
        <dbReference type="EMBL" id="ROR37858.1"/>
    </source>
</evidence>
<keyword evidence="4" id="KW-1185">Reference proteome</keyword>
<feature type="signal peptide" evidence="1">
    <location>
        <begin position="1"/>
        <end position="32"/>
    </location>
</feature>
<dbReference type="Proteomes" id="UP000267408">
    <property type="component" value="Unassembled WGS sequence"/>
</dbReference>
<gene>
    <name evidence="3" type="ORF">EDD38_5863</name>
    <name evidence="2" type="ORF">EDD39_6013</name>
</gene>
<evidence type="ECO:0000313" key="3">
    <source>
        <dbReference type="EMBL" id="RPE28720.1"/>
    </source>
</evidence>
<feature type="chain" id="PRO_5044596172" evidence="1">
    <location>
        <begin position="33"/>
        <end position="130"/>
    </location>
</feature>
<dbReference type="EMBL" id="RJVJ01000002">
    <property type="protein sequence ID" value="ROR37858.1"/>
    <property type="molecule type" value="Genomic_DNA"/>
</dbReference>
<reference evidence="4 5" key="1">
    <citation type="submission" date="2018-11" db="EMBL/GenBank/DDBJ databases">
        <title>Sequencing the genomes of 1000 actinobacteria strains.</title>
        <authorList>
            <person name="Klenk H.-P."/>
        </authorList>
    </citation>
    <scope>NUCLEOTIDE SEQUENCE [LARGE SCALE GENOMIC DNA]</scope>
    <source>
        <strain evidence="2 5">DSM 44780</strain>
        <strain evidence="3 4">DSM 44781</strain>
    </source>
</reference>
<dbReference type="AlphaFoldDB" id="A0A3N4RP47"/>
<proteinExistence type="predicted"/>
<name>A0A3N4RP47_9ACTN</name>